<dbReference type="EMBL" id="JBHSWG010000003">
    <property type="protein sequence ID" value="MFC6762066.1"/>
    <property type="molecule type" value="Genomic_DNA"/>
</dbReference>
<accession>A0ABW2B904</accession>
<comment type="caution">
    <text evidence="1">The sequence shown here is derived from an EMBL/GenBank/DDBJ whole genome shotgun (WGS) entry which is preliminary data.</text>
</comment>
<protein>
    <recommendedName>
        <fullName evidence="3">Tail fiber domain-containing protein</fullName>
    </recommendedName>
</protein>
<evidence type="ECO:0000313" key="1">
    <source>
        <dbReference type="EMBL" id="MFC6762066.1"/>
    </source>
</evidence>
<evidence type="ECO:0008006" key="3">
    <source>
        <dbReference type="Google" id="ProtNLM"/>
    </source>
</evidence>
<gene>
    <name evidence="1" type="ORF">ACFQFQ_25240</name>
</gene>
<name>A0ABW2B904_9RHOB</name>
<organism evidence="1 2">
    <name type="scientific">Sulfitobacter porphyrae</name>
    <dbReference type="NCBI Taxonomy" id="1246864"/>
    <lineage>
        <taxon>Bacteria</taxon>
        <taxon>Pseudomonadati</taxon>
        <taxon>Pseudomonadota</taxon>
        <taxon>Alphaproteobacteria</taxon>
        <taxon>Rhodobacterales</taxon>
        <taxon>Roseobacteraceae</taxon>
        <taxon>Sulfitobacter</taxon>
    </lineage>
</organism>
<sequence>MINDSSTTKFAVQDIDGGTFPFTIEGGVPTNTLVLETSGKIGMGTVNPLTQLHIVDGDSPTLRLQQDGSEALPQQAWDVGGNETTFFVRDVNNSNQMPFKILPGADTNSFVIADNGKIGLGTTLPEELLHIRSNAINTDAFALFDANGAGSDAAFRLRQNGVTPTTWEFRNQQDSGRLNVGIAGGNTPLKIDNAANNNLMRLGRNGLPGEVNITGTLVVNNTQLNVPDYVFADDYALRPLSEVQTFIDANSHLPDVPSAADIAAKGVDMTEMQMILLKKVEELTLYTLEQDAVIATLKEKAAQSDAQAAVIAALAERLAELESTR</sequence>
<keyword evidence="2" id="KW-1185">Reference proteome</keyword>
<dbReference type="Proteomes" id="UP001596353">
    <property type="component" value="Unassembled WGS sequence"/>
</dbReference>
<evidence type="ECO:0000313" key="2">
    <source>
        <dbReference type="Proteomes" id="UP001596353"/>
    </source>
</evidence>
<proteinExistence type="predicted"/>
<reference evidence="2" key="1">
    <citation type="journal article" date="2019" name="Int. J. Syst. Evol. Microbiol.">
        <title>The Global Catalogue of Microorganisms (GCM) 10K type strain sequencing project: providing services to taxonomists for standard genome sequencing and annotation.</title>
        <authorList>
            <consortium name="The Broad Institute Genomics Platform"/>
            <consortium name="The Broad Institute Genome Sequencing Center for Infectious Disease"/>
            <person name="Wu L."/>
            <person name="Ma J."/>
        </authorList>
    </citation>
    <scope>NUCLEOTIDE SEQUENCE [LARGE SCALE GENOMIC DNA]</scope>
    <source>
        <strain evidence="2">CCUG 66188</strain>
    </source>
</reference>